<dbReference type="EMBL" id="AP014962">
    <property type="protein sequence ID" value="BAS95700.1"/>
    <property type="molecule type" value="Genomic_DNA"/>
</dbReference>
<name>A0A0P0WS02_ORYSJ</name>
<reference evidence="1 2" key="2">
    <citation type="journal article" date="2013" name="Plant Cell Physiol.">
        <title>Rice Annotation Project Database (RAP-DB): an integrative and interactive database for rice genomics.</title>
        <authorList>
            <person name="Sakai H."/>
            <person name="Lee S.S."/>
            <person name="Tanaka T."/>
            <person name="Numa H."/>
            <person name="Kim J."/>
            <person name="Kawahara Y."/>
            <person name="Wakimoto H."/>
            <person name="Yang C.C."/>
            <person name="Iwamoto M."/>
            <person name="Abe T."/>
            <person name="Yamada Y."/>
            <person name="Muto A."/>
            <person name="Inokuchi H."/>
            <person name="Ikemura T."/>
            <person name="Matsumoto T."/>
            <person name="Sasaki T."/>
            <person name="Itoh T."/>
        </authorList>
    </citation>
    <scope>NUCLEOTIDE SEQUENCE [LARGE SCALE GENOMIC DNA]</scope>
    <source>
        <strain evidence="2">cv. Nipponbare</strain>
    </source>
</reference>
<dbReference type="InParanoid" id="A0A0P0WS02"/>
<accession>A0A0P0WS02</accession>
<reference evidence="2" key="1">
    <citation type="journal article" date="2005" name="Nature">
        <title>The map-based sequence of the rice genome.</title>
        <authorList>
            <consortium name="International rice genome sequencing project (IRGSP)"/>
            <person name="Matsumoto T."/>
            <person name="Wu J."/>
            <person name="Kanamori H."/>
            <person name="Katayose Y."/>
            <person name="Fujisawa M."/>
            <person name="Namiki N."/>
            <person name="Mizuno H."/>
            <person name="Yamamoto K."/>
            <person name="Antonio B.A."/>
            <person name="Baba T."/>
            <person name="Sakata K."/>
            <person name="Nagamura Y."/>
            <person name="Aoki H."/>
            <person name="Arikawa K."/>
            <person name="Arita K."/>
            <person name="Bito T."/>
            <person name="Chiden Y."/>
            <person name="Fujitsuka N."/>
            <person name="Fukunaka R."/>
            <person name="Hamada M."/>
            <person name="Harada C."/>
            <person name="Hayashi A."/>
            <person name="Hijishita S."/>
            <person name="Honda M."/>
            <person name="Hosokawa S."/>
            <person name="Ichikawa Y."/>
            <person name="Idonuma A."/>
            <person name="Iijima M."/>
            <person name="Ikeda M."/>
            <person name="Ikeno M."/>
            <person name="Ito K."/>
            <person name="Ito S."/>
            <person name="Ito T."/>
            <person name="Ito Y."/>
            <person name="Ito Y."/>
            <person name="Iwabuchi A."/>
            <person name="Kamiya K."/>
            <person name="Karasawa W."/>
            <person name="Kurita K."/>
            <person name="Katagiri S."/>
            <person name="Kikuta A."/>
            <person name="Kobayashi H."/>
            <person name="Kobayashi N."/>
            <person name="Machita K."/>
            <person name="Maehara T."/>
            <person name="Masukawa M."/>
            <person name="Mizubayashi T."/>
            <person name="Mukai Y."/>
            <person name="Nagasaki H."/>
            <person name="Nagata Y."/>
            <person name="Naito S."/>
            <person name="Nakashima M."/>
            <person name="Nakama Y."/>
            <person name="Nakamichi Y."/>
            <person name="Nakamura M."/>
            <person name="Meguro A."/>
            <person name="Negishi M."/>
            <person name="Ohta I."/>
            <person name="Ohta T."/>
            <person name="Okamoto M."/>
            <person name="Ono N."/>
            <person name="Saji S."/>
            <person name="Sakaguchi M."/>
            <person name="Sakai K."/>
            <person name="Shibata M."/>
            <person name="Shimokawa T."/>
            <person name="Song J."/>
            <person name="Takazaki Y."/>
            <person name="Terasawa K."/>
            <person name="Tsugane M."/>
            <person name="Tsuji K."/>
            <person name="Ueda S."/>
            <person name="Waki K."/>
            <person name="Yamagata H."/>
            <person name="Yamamoto M."/>
            <person name="Yamamoto S."/>
            <person name="Yamane H."/>
            <person name="Yoshiki S."/>
            <person name="Yoshihara R."/>
            <person name="Yukawa K."/>
            <person name="Zhong H."/>
            <person name="Yano M."/>
            <person name="Yuan Q."/>
            <person name="Ouyang S."/>
            <person name="Liu J."/>
            <person name="Jones K.M."/>
            <person name="Gansberger K."/>
            <person name="Moffat K."/>
            <person name="Hill J."/>
            <person name="Bera J."/>
            <person name="Fadrosh D."/>
            <person name="Jin S."/>
            <person name="Johri S."/>
            <person name="Kim M."/>
            <person name="Overton L."/>
            <person name="Reardon M."/>
            <person name="Tsitrin T."/>
            <person name="Vuong H."/>
            <person name="Weaver B."/>
            <person name="Ciecko A."/>
            <person name="Tallon L."/>
            <person name="Jackson J."/>
            <person name="Pai G."/>
            <person name="Aken S.V."/>
            <person name="Utterback T."/>
            <person name="Reidmuller S."/>
            <person name="Feldblyum T."/>
            <person name="Hsiao J."/>
            <person name="Zismann V."/>
            <person name="Iobst S."/>
            <person name="de Vazeille A.R."/>
            <person name="Buell C.R."/>
            <person name="Ying K."/>
            <person name="Li Y."/>
            <person name="Lu T."/>
            <person name="Huang Y."/>
            <person name="Zhao Q."/>
            <person name="Feng Q."/>
            <person name="Zhang L."/>
            <person name="Zhu J."/>
            <person name="Weng Q."/>
            <person name="Mu J."/>
            <person name="Lu Y."/>
            <person name="Fan D."/>
            <person name="Liu Y."/>
            <person name="Guan J."/>
            <person name="Zhang Y."/>
            <person name="Yu S."/>
            <person name="Liu X."/>
            <person name="Zhang Y."/>
            <person name="Hong G."/>
            <person name="Han B."/>
            <person name="Choisne N."/>
            <person name="Demange N."/>
            <person name="Orjeda G."/>
            <person name="Samain S."/>
            <person name="Cattolico L."/>
            <person name="Pelletier E."/>
            <person name="Couloux A."/>
            <person name="Segurens B."/>
            <person name="Wincker P."/>
            <person name="D'Hont A."/>
            <person name="Scarpelli C."/>
            <person name="Weissenbach J."/>
            <person name="Salanoubat M."/>
            <person name="Quetier F."/>
            <person name="Yu Y."/>
            <person name="Kim H.R."/>
            <person name="Rambo T."/>
            <person name="Currie J."/>
            <person name="Collura K."/>
            <person name="Luo M."/>
            <person name="Yang T."/>
            <person name="Ammiraju J.S.S."/>
            <person name="Engler F."/>
            <person name="Soderlund C."/>
            <person name="Wing R.A."/>
            <person name="Palmer L.E."/>
            <person name="de la Bastide M."/>
            <person name="Spiegel L."/>
            <person name="Nascimento L."/>
            <person name="Zutavern T."/>
            <person name="O'Shaughnessy A."/>
            <person name="Dike S."/>
            <person name="Dedhia N."/>
            <person name="Preston R."/>
            <person name="Balija V."/>
            <person name="McCombie W.R."/>
            <person name="Chow T."/>
            <person name="Chen H."/>
            <person name="Chung M."/>
            <person name="Chen C."/>
            <person name="Shaw J."/>
            <person name="Wu H."/>
            <person name="Hsiao K."/>
            <person name="Chao Y."/>
            <person name="Chu M."/>
            <person name="Cheng C."/>
            <person name="Hour A."/>
            <person name="Lee P."/>
            <person name="Lin S."/>
            <person name="Lin Y."/>
            <person name="Liou J."/>
            <person name="Liu S."/>
            <person name="Hsing Y."/>
            <person name="Raghuvanshi S."/>
            <person name="Mohanty A."/>
            <person name="Bharti A.K."/>
            <person name="Gaur A."/>
            <person name="Gupta V."/>
            <person name="Kumar D."/>
            <person name="Ravi V."/>
            <person name="Vij S."/>
            <person name="Kapur A."/>
            <person name="Khurana P."/>
            <person name="Khurana P."/>
            <person name="Khurana J.P."/>
            <person name="Tyagi A.K."/>
            <person name="Gaikwad K."/>
            <person name="Singh A."/>
            <person name="Dalal V."/>
            <person name="Srivastava S."/>
            <person name="Dixit A."/>
            <person name="Pal A.K."/>
            <person name="Ghazi I.A."/>
            <person name="Yadav M."/>
            <person name="Pandit A."/>
            <person name="Bhargava A."/>
            <person name="Sureshbabu K."/>
            <person name="Batra K."/>
            <person name="Sharma T.R."/>
            <person name="Mohapatra T."/>
            <person name="Singh N.K."/>
            <person name="Messing J."/>
            <person name="Nelson A.B."/>
            <person name="Fuks G."/>
            <person name="Kavchok S."/>
            <person name="Keizer G."/>
            <person name="Linton E."/>
            <person name="Llaca V."/>
            <person name="Song R."/>
            <person name="Tanyolac B."/>
            <person name="Young S."/>
            <person name="Ho-Il K."/>
            <person name="Hahn J.H."/>
            <person name="Sangsakoo G."/>
            <person name="Vanavichit A."/>
            <person name="de Mattos Luiz.A.T."/>
            <person name="Zimmer P.D."/>
            <person name="Malone G."/>
            <person name="Dellagostin O."/>
            <person name="de Oliveira A.C."/>
            <person name="Bevan M."/>
            <person name="Bancroft I."/>
            <person name="Minx P."/>
            <person name="Cordum H."/>
            <person name="Wilson R."/>
            <person name="Cheng Z."/>
            <person name="Jin W."/>
            <person name="Jiang J."/>
            <person name="Leong S.A."/>
            <person name="Iwama H."/>
            <person name="Gojobori T."/>
            <person name="Itoh T."/>
            <person name="Niimura Y."/>
            <person name="Fujii Y."/>
            <person name="Habara T."/>
            <person name="Sakai H."/>
            <person name="Sato Y."/>
            <person name="Wilson G."/>
            <person name="Kumar K."/>
            <person name="McCouch S."/>
            <person name="Juretic N."/>
            <person name="Hoen D."/>
            <person name="Wright S."/>
            <person name="Bruskiewich R."/>
            <person name="Bureau T."/>
            <person name="Miyao A."/>
            <person name="Hirochika H."/>
            <person name="Nishikawa T."/>
            <person name="Kadowaki K."/>
            <person name="Sugiura M."/>
            <person name="Burr B."/>
            <person name="Sasaki T."/>
        </authorList>
    </citation>
    <scope>NUCLEOTIDE SEQUENCE [LARGE SCALE GENOMIC DNA]</scope>
    <source>
        <strain evidence="2">cv. Nipponbare</strain>
    </source>
</reference>
<sequence length="164" mass="17618">MDAMAMTPRFSMADDSGLGHQRCSSMTQLSCYVSSATTATTARDLAPMTSRLVCLDGELPVSKLHRCLLSSDSSNNYNIATVDITADLARLRSHNSCLATGPPVCPCNVPCLIVCTDNPLLVVAALSWLDDDVCTLSTLFLFLPAHAHLHAHEAMLGQRGCTHR</sequence>
<gene>
    <name evidence="1" type="ordered locus">Os06g0101701</name>
    <name evidence="1" type="ORF">OSNPB_060101701</name>
</gene>
<evidence type="ECO:0000313" key="2">
    <source>
        <dbReference type="Proteomes" id="UP000059680"/>
    </source>
</evidence>
<keyword evidence="2" id="KW-1185">Reference proteome</keyword>
<dbReference type="STRING" id="39947.A0A0P0WS02"/>
<proteinExistence type="predicted"/>
<reference evidence="1 2" key="3">
    <citation type="journal article" date="2013" name="Rice">
        <title>Improvement of the Oryza sativa Nipponbare reference genome using next generation sequence and optical map data.</title>
        <authorList>
            <person name="Kawahara Y."/>
            <person name="de la Bastide M."/>
            <person name="Hamilton J.P."/>
            <person name="Kanamori H."/>
            <person name="McCombie W.R."/>
            <person name="Ouyang S."/>
            <person name="Schwartz D.C."/>
            <person name="Tanaka T."/>
            <person name="Wu J."/>
            <person name="Zhou S."/>
            <person name="Childs K.L."/>
            <person name="Davidson R.M."/>
            <person name="Lin H."/>
            <person name="Quesada-Ocampo L."/>
            <person name="Vaillancourt B."/>
            <person name="Sakai H."/>
            <person name="Lee S.S."/>
            <person name="Kim J."/>
            <person name="Numa H."/>
            <person name="Itoh T."/>
            <person name="Buell C.R."/>
            <person name="Matsumoto T."/>
        </authorList>
    </citation>
    <scope>NUCLEOTIDE SEQUENCE [LARGE SCALE GENOMIC DNA]</scope>
    <source>
        <strain evidence="2">cv. Nipponbare</strain>
    </source>
</reference>
<dbReference type="PaxDb" id="39947-A0A0P0WS02"/>
<evidence type="ECO:0000313" key="1">
    <source>
        <dbReference type="EMBL" id="BAS95700.1"/>
    </source>
</evidence>
<dbReference type="Proteomes" id="UP000059680">
    <property type="component" value="Chromosome 6"/>
</dbReference>
<dbReference type="AlphaFoldDB" id="A0A0P0WS02"/>
<protein>
    <submittedName>
        <fullName evidence="1">Os06g0101701 protein</fullName>
    </submittedName>
</protein>
<organism evidence="1 2">
    <name type="scientific">Oryza sativa subsp. japonica</name>
    <name type="common">Rice</name>
    <dbReference type="NCBI Taxonomy" id="39947"/>
    <lineage>
        <taxon>Eukaryota</taxon>
        <taxon>Viridiplantae</taxon>
        <taxon>Streptophyta</taxon>
        <taxon>Embryophyta</taxon>
        <taxon>Tracheophyta</taxon>
        <taxon>Spermatophyta</taxon>
        <taxon>Magnoliopsida</taxon>
        <taxon>Liliopsida</taxon>
        <taxon>Poales</taxon>
        <taxon>Poaceae</taxon>
        <taxon>BOP clade</taxon>
        <taxon>Oryzoideae</taxon>
        <taxon>Oryzeae</taxon>
        <taxon>Oryzinae</taxon>
        <taxon>Oryza</taxon>
        <taxon>Oryza sativa</taxon>
    </lineage>
</organism>